<protein>
    <recommendedName>
        <fullName evidence="1">Effector-associated domain-containing protein</fullName>
    </recommendedName>
</protein>
<dbReference type="Pfam" id="PF19956">
    <property type="entry name" value="EAD2"/>
    <property type="match status" value="1"/>
</dbReference>
<organism evidence="2 3">
    <name type="scientific">Kibdelosporangium phytohabitans</name>
    <dbReference type="NCBI Taxonomy" id="860235"/>
    <lineage>
        <taxon>Bacteria</taxon>
        <taxon>Bacillati</taxon>
        <taxon>Actinomycetota</taxon>
        <taxon>Actinomycetes</taxon>
        <taxon>Pseudonocardiales</taxon>
        <taxon>Pseudonocardiaceae</taxon>
        <taxon>Kibdelosporangium</taxon>
    </lineage>
</organism>
<dbReference type="InterPro" id="IPR029787">
    <property type="entry name" value="Nucleotide_cyclase"/>
</dbReference>
<evidence type="ECO:0000313" key="2">
    <source>
        <dbReference type="EMBL" id="ALG13210.1"/>
    </source>
</evidence>
<dbReference type="EMBL" id="CP012752">
    <property type="protein sequence ID" value="ALG13210.1"/>
    <property type="molecule type" value="Genomic_DNA"/>
</dbReference>
<keyword evidence="3" id="KW-1185">Reference proteome</keyword>
<dbReference type="OrthoDB" id="3482507at2"/>
<dbReference type="InterPro" id="IPR045431">
    <property type="entry name" value="EAD2"/>
</dbReference>
<reference evidence="2 3" key="1">
    <citation type="submission" date="2015-07" db="EMBL/GenBank/DDBJ databases">
        <title>Genome sequencing of Kibdelosporangium phytohabitans.</title>
        <authorList>
            <person name="Qin S."/>
            <person name="Xing K."/>
        </authorList>
    </citation>
    <scope>NUCLEOTIDE SEQUENCE [LARGE SCALE GENOMIC DNA]</scope>
    <source>
        <strain evidence="2 3">KLBMP1111</strain>
    </source>
</reference>
<dbReference type="SUPFAM" id="SSF55073">
    <property type="entry name" value="Nucleotide cyclase"/>
    <property type="match status" value="1"/>
</dbReference>
<proteinExistence type="predicted"/>
<dbReference type="Gene3D" id="3.30.70.1230">
    <property type="entry name" value="Nucleotide cyclase"/>
    <property type="match status" value="1"/>
</dbReference>
<dbReference type="RefSeq" id="WP_054295099.1">
    <property type="nucleotide sequence ID" value="NZ_CP012752.1"/>
</dbReference>
<feature type="domain" description="Effector-associated" evidence="1">
    <location>
        <begin position="231"/>
        <end position="307"/>
    </location>
</feature>
<accession>A0A0N9I585</accession>
<sequence length="318" mass="35303">MTTEHRAIVAVDVAAFTDPRRTLLHLRTVHEGMYDMLREAFDAAGILWKALYHEDRGDGVMILIPAEFPKAWLVDQWHSRLLSALRRYNAVHAVEARVQLRVAMHHGEVHANSEGVVSHAVNLTFRLLDAGQAKSALADSGGMLALIASDDFYHEVIEQDPAADPASYQRIAVSVKQTQAVAWLRLPDAATRPAQPFAQSFAQSFAQPVAQPRSPTTEQPRIQVTPLSDIVDALLELPFVREVAGRTMLIDLLPPHIANAVPYHAATRLHVFALVRTCLLYEQGLFDLIEAVRQLDGDSRGVRRLEGIKRLLLSDSVD</sequence>
<evidence type="ECO:0000259" key="1">
    <source>
        <dbReference type="Pfam" id="PF19956"/>
    </source>
</evidence>
<evidence type="ECO:0000313" key="3">
    <source>
        <dbReference type="Proteomes" id="UP000063699"/>
    </source>
</evidence>
<dbReference type="KEGG" id="kphy:AOZ06_45805"/>
<name>A0A0N9I585_9PSEU</name>
<gene>
    <name evidence="2" type="ORF">AOZ06_45805</name>
</gene>
<dbReference type="AlphaFoldDB" id="A0A0N9I585"/>
<dbReference type="STRING" id="860235.AOZ06_45805"/>
<dbReference type="Proteomes" id="UP000063699">
    <property type="component" value="Chromosome"/>
</dbReference>